<evidence type="ECO:0000256" key="1">
    <source>
        <dbReference type="ARBA" id="ARBA00043996"/>
    </source>
</evidence>
<evidence type="ECO:0000259" key="5">
    <source>
        <dbReference type="Pfam" id="PF01764"/>
    </source>
</evidence>
<dbReference type="AlphaFoldDB" id="A0AAJ0CPI7"/>
<keyword evidence="4" id="KW-0732">Signal</keyword>
<dbReference type="GO" id="GO:0006629">
    <property type="term" value="P:lipid metabolic process"/>
    <property type="evidence" value="ECO:0007669"/>
    <property type="project" value="InterPro"/>
</dbReference>
<feature type="domain" description="Fungal lipase-type" evidence="5">
    <location>
        <begin position="99"/>
        <end position="262"/>
    </location>
</feature>
<evidence type="ECO:0000256" key="4">
    <source>
        <dbReference type="SAM" id="SignalP"/>
    </source>
</evidence>
<dbReference type="Gene3D" id="3.40.50.1820">
    <property type="entry name" value="alpha/beta hydrolase"/>
    <property type="match status" value="1"/>
</dbReference>
<dbReference type="InterPro" id="IPR051218">
    <property type="entry name" value="Sec_MonoDiacylglyc_Lipase"/>
</dbReference>
<evidence type="ECO:0000256" key="2">
    <source>
        <dbReference type="ARBA" id="ARBA00047591"/>
    </source>
</evidence>
<evidence type="ECO:0000256" key="3">
    <source>
        <dbReference type="ARBA" id="ARBA00048461"/>
    </source>
</evidence>
<protein>
    <recommendedName>
        <fullName evidence="5">Fungal lipase-type domain-containing protein</fullName>
    </recommendedName>
</protein>
<comment type="catalytic activity">
    <reaction evidence="2">
        <text>a diacylglycerol + H2O = a monoacylglycerol + a fatty acid + H(+)</text>
        <dbReference type="Rhea" id="RHEA:32731"/>
        <dbReference type="ChEBI" id="CHEBI:15377"/>
        <dbReference type="ChEBI" id="CHEBI:15378"/>
        <dbReference type="ChEBI" id="CHEBI:17408"/>
        <dbReference type="ChEBI" id="CHEBI:18035"/>
        <dbReference type="ChEBI" id="CHEBI:28868"/>
    </reaction>
</comment>
<dbReference type="InterPro" id="IPR002921">
    <property type="entry name" value="Fungal_lipase-type"/>
</dbReference>
<comment type="similarity">
    <text evidence="1">Belongs to the AB hydrolase superfamily. Lipase family. Class 3 subfamily.</text>
</comment>
<comment type="catalytic activity">
    <reaction evidence="3">
        <text>a monoacylglycerol + H2O = glycerol + a fatty acid + H(+)</text>
        <dbReference type="Rhea" id="RHEA:15245"/>
        <dbReference type="ChEBI" id="CHEBI:15377"/>
        <dbReference type="ChEBI" id="CHEBI:15378"/>
        <dbReference type="ChEBI" id="CHEBI:17408"/>
        <dbReference type="ChEBI" id="CHEBI:17754"/>
        <dbReference type="ChEBI" id="CHEBI:28868"/>
    </reaction>
</comment>
<dbReference type="InterPro" id="IPR029058">
    <property type="entry name" value="AB_hydrolase_fold"/>
</dbReference>
<evidence type="ECO:0000313" key="7">
    <source>
        <dbReference type="Proteomes" id="UP001251528"/>
    </source>
</evidence>
<name>A0AAJ0CPI7_9HYPO</name>
<dbReference type="PANTHER" id="PTHR45856">
    <property type="entry name" value="ALPHA/BETA-HYDROLASES SUPERFAMILY PROTEIN"/>
    <property type="match status" value="1"/>
</dbReference>
<gene>
    <name evidence="6" type="ORF">QQS21_005415</name>
</gene>
<dbReference type="EMBL" id="JASWJB010000089">
    <property type="protein sequence ID" value="KAK2599153.1"/>
    <property type="molecule type" value="Genomic_DNA"/>
</dbReference>
<evidence type="ECO:0000313" key="6">
    <source>
        <dbReference type="EMBL" id="KAK2599153.1"/>
    </source>
</evidence>
<accession>A0AAJ0CPI7</accession>
<dbReference type="Proteomes" id="UP001251528">
    <property type="component" value="Unassembled WGS sequence"/>
</dbReference>
<keyword evidence="7" id="KW-1185">Reference proteome</keyword>
<feature type="signal peptide" evidence="4">
    <location>
        <begin position="1"/>
        <end position="17"/>
    </location>
</feature>
<comment type="caution">
    <text evidence="6">The sequence shown here is derived from an EMBL/GenBank/DDBJ whole genome shotgun (WGS) entry which is preliminary data.</text>
</comment>
<dbReference type="Pfam" id="PF01764">
    <property type="entry name" value="Lipase_3"/>
    <property type="match status" value="1"/>
</dbReference>
<organism evidence="6 7">
    <name type="scientific">Conoideocrella luteorostrata</name>
    <dbReference type="NCBI Taxonomy" id="1105319"/>
    <lineage>
        <taxon>Eukaryota</taxon>
        <taxon>Fungi</taxon>
        <taxon>Dikarya</taxon>
        <taxon>Ascomycota</taxon>
        <taxon>Pezizomycotina</taxon>
        <taxon>Sordariomycetes</taxon>
        <taxon>Hypocreomycetidae</taxon>
        <taxon>Hypocreales</taxon>
        <taxon>Clavicipitaceae</taxon>
        <taxon>Conoideocrella</taxon>
    </lineage>
</organism>
<sequence>MNVVLLFLGLTASIAQAVPLEPAAPPGSIALQLLDTFARYATAAYCVGVKDALSPGKVCEIGRRDACGALWDATAVLELKGNHTITGNVAVNPSQRLIVVSFRGTAMSSFRDIMSDLKICPREPRLFGDVLRWVIEALCGMLPQTPDDASDPVLPLCPNCRVHTGFWTAFRGVKADMLAAVKEQQAKNPGFSVVTTGHSLGGAVATIAGAYLRKSGISTDIYTFGSPRVGDEAFAAFVSGQSEGKTFRITNAADPITVSPGIAAGYAHTSPEIWFPDGLDKPETMQQCIGFGNTNCSAQYLFSLGRISDHYGFKYAKGFVACPPATDDGRREDPSLPDLSQQDVHEWKSLGILDNSTVPTTG</sequence>
<feature type="chain" id="PRO_5042512648" description="Fungal lipase-type domain-containing protein" evidence="4">
    <location>
        <begin position="18"/>
        <end position="362"/>
    </location>
</feature>
<dbReference type="PANTHER" id="PTHR45856:SF11">
    <property type="entry name" value="FUNGAL LIPASE-LIKE DOMAIN-CONTAINING PROTEIN"/>
    <property type="match status" value="1"/>
</dbReference>
<dbReference type="SUPFAM" id="SSF53474">
    <property type="entry name" value="alpha/beta-Hydrolases"/>
    <property type="match status" value="1"/>
</dbReference>
<reference evidence="6" key="1">
    <citation type="submission" date="2023-06" db="EMBL/GenBank/DDBJ databases">
        <title>Conoideocrella luteorostrata (Hypocreales: Clavicipitaceae), a potential biocontrol fungus for elongate hemlock scale in United States Christmas tree production areas.</title>
        <authorList>
            <person name="Barrett H."/>
            <person name="Lovett B."/>
            <person name="Macias A.M."/>
            <person name="Stajich J.E."/>
            <person name="Kasson M.T."/>
        </authorList>
    </citation>
    <scope>NUCLEOTIDE SEQUENCE</scope>
    <source>
        <strain evidence="6">ARSEF 14590</strain>
    </source>
</reference>
<proteinExistence type="inferred from homology"/>
<dbReference type="CDD" id="cd00519">
    <property type="entry name" value="Lipase_3"/>
    <property type="match status" value="1"/>
</dbReference>